<dbReference type="Gene3D" id="3.30.420.110">
    <property type="entry name" value="MutS, connector domain"/>
    <property type="match status" value="1"/>
</dbReference>
<dbReference type="SUPFAM" id="SSF52540">
    <property type="entry name" value="P-loop containing nucleoside triphosphate hydrolases"/>
    <property type="match status" value="1"/>
</dbReference>
<evidence type="ECO:0000256" key="4">
    <source>
        <dbReference type="ARBA" id="ARBA00022763"/>
    </source>
</evidence>
<dbReference type="GO" id="GO:0005524">
    <property type="term" value="F:ATP binding"/>
    <property type="evidence" value="ECO:0007669"/>
    <property type="project" value="UniProtKB-UniRule"/>
</dbReference>
<dbReference type="InterPro" id="IPR045076">
    <property type="entry name" value="MutS"/>
</dbReference>
<dbReference type="Gene3D" id="1.10.1420.10">
    <property type="match status" value="2"/>
</dbReference>
<evidence type="ECO:0000256" key="9">
    <source>
        <dbReference type="HAMAP-Rule" id="MF_00096"/>
    </source>
</evidence>
<dbReference type="SUPFAM" id="SSF55271">
    <property type="entry name" value="DNA repair protein MutS, domain I"/>
    <property type="match status" value="1"/>
</dbReference>
<comment type="caution">
    <text evidence="12">The sequence shown here is derived from an EMBL/GenBank/DDBJ whole genome shotgun (WGS) entry which is preliminary data.</text>
</comment>
<keyword evidence="6 9" id="KW-0238">DNA-binding</keyword>
<evidence type="ECO:0000256" key="5">
    <source>
        <dbReference type="ARBA" id="ARBA00022840"/>
    </source>
</evidence>
<dbReference type="CDD" id="cd03284">
    <property type="entry name" value="ABC_MutS1"/>
    <property type="match status" value="1"/>
</dbReference>
<dbReference type="Pfam" id="PF05188">
    <property type="entry name" value="MutS_II"/>
    <property type="match status" value="1"/>
</dbReference>
<feature type="binding site" evidence="9">
    <location>
        <begin position="697"/>
        <end position="704"/>
    </location>
    <ligand>
        <name>ATP</name>
        <dbReference type="ChEBI" id="CHEBI:30616"/>
    </ligand>
</feature>
<dbReference type="EMBL" id="QGGO01000039">
    <property type="protein sequence ID" value="PWK17007.1"/>
    <property type="molecule type" value="Genomic_DNA"/>
</dbReference>
<dbReference type="Pfam" id="PF00488">
    <property type="entry name" value="MutS_V"/>
    <property type="match status" value="1"/>
</dbReference>
<protein>
    <recommendedName>
        <fullName evidence="2 9">DNA mismatch repair protein MutS</fullName>
    </recommendedName>
</protein>
<comment type="similarity">
    <text evidence="1 9 10">Belongs to the DNA mismatch repair MutS family.</text>
</comment>
<dbReference type="InterPro" id="IPR005748">
    <property type="entry name" value="DNA_mismatch_repair_MutS"/>
</dbReference>
<dbReference type="FunFam" id="3.40.50.300:FF:000870">
    <property type="entry name" value="MutS protein homolog 4"/>
    <property type="match status" value="1"/>
</dbReference>
<dbReference type="GO" id="GO:0005829">
    <property type="term" value="C:cytosol"/>
    <property type="evidence" value="ECO:0007669"/>
    <property type="project" value="TreeGrafter"/>
</dbReference>
<dbReference type="GO" id="GO:0140664">
    <property type="term" value="F:ATP-dependent DNA damage sensor activity"/>
    <property type="evidence" value="ECO:0007669"/>
    <property type="project" value="InterPro"/>
</dbReference>
<dbReference type="InterPro" id="IPR007861">
    <property type="entry name" value="DNA_mismatch_repair_MutS_clamp"/>
</dbReference>
<dbReference type="RefSeq" id="WP_109745209.1">
    <property type="nucleotide sequence ID" value="NZ_QGGO01000039.1"/>
</dbReference>
<dbReference type="InterPro" id="IPR007696">
    <property type="entry name" value="DNA_mismatch_repair_MutS_core"/>
</dbReference>
<dbReference type="GO" id="GO:0003684">
    <property type="term" value="F:damaged DNA binding"/>
    <property type="evidence" value="ECO:0007669"/>
    <property type="project" value="UniProtKB-UniRule"/>
</dbReference>
<dbReference type="PANTHER" id="PTHR11361">
    <property type="entry name" value="DNA MISMATCH REPAIR PROTEIN MUTS FAMILY MEMBER"/>
    <property type="match status" value="1"/>
</dbReference>
<feature type="domain" description="DNA mismatch repair proteins mutS family" evidence="11">
    <location>
        <begin position="771"/>
        <end position="787"/>
    </location>
</feature>
<sequence length="947" mass="107414">MARPSNNPTDKTKAKKVHETPLAKQYNQIKAKYPGALLLFRVGDFYETFGEDAVRASKILNITLTRRNNGTADDHLAGFPHHSLDNYLPRLVRAGERVAICDQLEDPATAKGIVKRGVTELVTPGVSYNDNVLDMKRNNYLASVSFSSFSKEIVGIAFLDISTGEFLCSQGNVSYIEKLLQSFSPSEVLYCKKNRQDFTNIFGDKFNTFGLDDWAFKHDFAYPLLTNHFKTNSLKGFGVESLTEGIIAAGVIMHYLAETEHREVGHISRINRLEEEKYVWLDKFTIRNLELVSAQQEGGIPLIQILDQTMTPMGARLLRKWLVLPLKEKSLIQERLNTVSYFKENDELRESLESSLKQIGDLERLISKVAVRRINPRELLALKKALLHIEPIRWQLLNGKPLETIGGLRSEHDRQLAVSNEQSPEISSDDFLNEVLNPEYGKSVTENEQLTVNEVEVETPKSQNSKSEILRKYADQLNPCQFLLDKIQKELRDDPPLLSNQGGMIRQGVDEDLDHLLGIAYTGKDFLMQIQNREIERTGITSLKISFNKVFGYYLEVTNAHKDKVPTDWIRKQTLVNAERYITPELKEYEETILGAEDKINVIEQRIFNELVNVANDYVHQIQQNAKIIAVLDVLTNFAKIAEKNNYSKPQVSEDKVLNVKNARHPVIEQQLPLGEKYVPNDLYLDDATQQIIIITGPNMAGKSALLRQTALVVLMAQIGCFVPASEAQIGIVDKVFTRVGASDNLSKGESTFMVEMTETASILNNLSDRSLVLMDEIGRGTSTYDGVSIAWAIAEFLHNHSNHRPKTLFATHYHELNELANDFPRIKNFNVSVKEINGKVIFMRKLQEGGSEHSFGIHVAQLAGIPQNVVYRASEILIELEKNRSKEQHRQTIREMPKQNFQMALFEAEKNPKFEKIEQLLKNIDINTMSPIEALLKLNEVKKALD</sequence>
<dbReference type="InterPro" id="IPR000432">
    <property type="entry name" value="DNA_mismatch_repair_MutS_C"/>
</dbReference>
<dbReference type="GO" id="GO:0006298">
    <property type="term" value="P:mismatch repair"/>
    <property type="evidence" value="ECO:0007669"/>
    <property type="project" value="UniProtKB-UniRule"/>
</dbReference>
<dbReference type="Pfam" id="PF05192">
    <property type="entry name" value="MutS_III"/>
    <property type="match status" value="1"/>
</dbReference>
<dbReference type="NCBIfam" id="NF003810">
    <property type="entry name" value="PRK05399.1"/>
    <property type="match status" value="1"/>
</dbReference>
<reference evidence="12 13" key="1">
    <citation type="submission" date="2018-05" db="EMBL/GenBank/DDBJ databases">
        <title>Genomic Encyclopedia of Archaeal and Bacterial Type Strains, Phase II (KMG-II): from individual species to whole genera.</title>
        <authorList>
            <person name="Goeker M."/>
        </authorList>
    </citation>
    <scope>NUCLEOTIDE SEQUENCE [LARGE SCALE GENOMIC DNA]</scope>
    <source>
        <strain evidence="12 13">DSM 22214</strain>
    </source>
</reference>
<dbReference type="InterPro" id="IPR017261">
    <property type="entry name" value="DNA_mismatch_repair_MutS/MSH"/>
</dbReference>
<dbReference type="InterPro" id="IPR016151">
    <property type="entry name" value="DNA_mismatch_repair_MutS_N"/>
</dbReference>
<keyword evidence="13" id="KW-1185">Reference proteome</keyword>
<dbReference type="SMART" id="SM00534">
    <property type="entry name" value="MUTSac"/>
    <property type="match status" value="1"/>
</dbReference>
<evidence type="ECO:0000313" key="12">
    <source>
        <dbReference type="EMBL" id="PWK17007.1"/>
    </source>
</evidence>
<evidence type="ECO:0000256" key="10">
    <source>
        <dbReference type="RuleBase" id="RU003756"/>
    </source>
</evidence>
<evidence type="ECO:0000256" key="8">
    <source>
        <dbReference type="ARBA" id="ARBA00024647"/>
    </source>
</evidence>
<dbReference type="OrthoDB" id="9802448at2"/>
<dbReference type="InterPro" id="IPR027417">
    <property type="entry name" value="P-loop_NTPase"/>
</dbReference>
<dbReference type="InterPro" id="IPR007695">
    <property type="entry name" value="DNA_mismatch_repair_MutS-lik_N"/>
</dbReference>
<evidence type="ECO:0000256" key="3">
    <source>
        <dbReference type="ARBA" id="ARBA00022741"/>
    </source>
</evidence>
<keyword evidence="5 9" id="KW-0067">ATP-binding</keyword>
<evidence type="ECO:0000259" key="11">
    <source>
        <dbReference type="PROSITE" id="PS00486"/>
    </source>
</evidence>
<gene>
    <name evidence="9" type="primary">mutS</name>
    <name evidence="12" type="ORF">LV89_04561</name>
</gene>
<evidence type="ECO:0000256" key="7">
    <source>
        <dbReference type="ARBA" id="ARBA00023204"/>
    </source>
</evidence>
<keyword evidence="3 9" id="KW-0547">Nucleotide-binding</keyword>
<dbReference type="PIRSF" id="PIRSF037677">
    <property type="entry name" value="DNA_mis_repair_Msh6"/>
    <property type="match status" value="1"/>
</dbReference>
<dbReference type="Gene3D" id="3.40.50.300">
    <property type="entry name" value="P-loop containing nucleotide triphosphate hydrolases"/>
    <property type="match status" value="1"/>
</dbReference>
<keyword evidence="7 9" id="KW-0234">DNA repair</keyword>
<evidence type="ECO:0000256" key="1">
    <source>
        <dbReference type="ARBA" id="ARBA00006271"/>
    </source>
</evidence>
<dbReference type="AlphaFoldDB" id="A0A316DFF8"/>
<proteinExistence type="inferred from homology"/>
<dbReference type="PROSITE" id="PS00486">
    <property type="entry name" value="DNA_MISMATCH_REPAIR_2"/>
    <property type="match status" value="1"/>
</dbReference>
<dbReference type="Pfam" id="PF05190">
    <property type="entry name" value="MutS_IV"/>
    <property type="match status" value="1"/>
</dbReference>
<evidence type="ECO:0000256" key="6">
    <source>
        <dbReference type="ARBA" id="ARBA00023125"/>
    </source>
</evidence>
<dbReference type="SUPFAM" id="SSF48334">
    <property type="entry name" value="DNA repair protein MutS, domain III"/>
    <property type="match status" value="1"/>
</dbReference>
<dbReference type="SMART" id="SM00533">
    <property type="entry name" value="MUTSd"/>
    <property type="match status" value="1"/>
</dbReference>
<dbReference type="SUPFAM" id="SSF53150">
    <property type="entry name" value="DNA repair protein MutS, domain II"/>
    <property type="match status" value="1"/>
</dbReference>
<dbReference type="Pfam" id="PF01624">
    <property type="entry name" value="MutS_I"/>
    <property type="match status" value="1"/>
</dbReference>
<comment type="function">
    <text evidence="8 9">This protein is involved in the repair of mismatches in DNA. It is possible that it carries out the mismatch recognition step. This protein has a weak ATPase activity.</text>
</comment>
<dbReference type="GO" id="GO:0030983">
    <property type="term" value="F:mismatched DNA binding"/>
    <property type="evidence" value="ECO:0007669"/>
    <property type="project" value="InterPro"/>
</dbReference>
<dbReference type="Gene3D" id="3.40.1170.10">
    <property type="entry name" value="DNA repair protein MutS, domain I"/>
    <property type="match status" value="1"/>
</dbReference>
<dbReference type="Proteomes" id="UP000245489">
    <property type="component" value="Unassembled WGS sequence"/>
</dbReference>
<organism evidence="12 13">
    <name type="scientific">Arcicella aurantiaca</name>
    <dbReference type="NCBI Taxonomy" id="591202"/>
    <lineage>
        <taxon>Bacteria</taxon>
        <taxon>Pseudomonadati</taxon>
        <taxon>Bacteroidota</taxon>
        <taxon>Cytophagia</taxon>
        <taxon>Cytophagales</taxon>
        <taxon>Flectobacillaceae</taxon>
        <taxon>Arcicella</taxon>
    </lineage>
</organism>
<accession>A0A316DFF8</accession>
<dbReference type="InterPro" id="IPR036187">
    <property type="entry name" value="DNA_mismatch_repair_MutS_sf"/>
</dbReference>
<evidence type="ECO:0000256" key="2">
    <source>
        <dbReference type="ARBA" id="ARBA00021982"/>
    </source>
</evidence>
<dbReference type="HAMAP" id="MF_00096">
    <property type="entry name" value="MutS"/>
    <property type="match status" value="1"/>
</dbReference>
<dbReference type="PANTHER" id="PTHR11361:SF34">
    <property type="entry name" value="DNA MISMATCH REPAIR PROTEIN MSH1, MITOCHONDRIAL"/>
    <property type="match status" value="1"/>
</dbReference>
<evidence type="ECO:0000313" key="13">
    <source>
        <dbReference type="Proteomes" id="UP000245489"/>
    </source>
</evidence>
<dbReference type="InterPro" id="IPR036678">
    <property type="entry name" value="MutS_con_dom_sf"/>
</dbReference>
<keyword evidence="4 9" id="KW-0227">DNA damage</keyword>
<dbReference type="InterPro" id="IPR007860">
    <property type="entry name" value="DNA_mmatch_repair_MutS_con_dom"/>
</dbReference>
<name>A0A316DFF8_9BACT</name>